<evidence type="ECO:0000313" key="13">
    <source>
        <dbReference type="Proteomes" id="UP000628086"/>
    </source>
</evidence>
<keyword evidence="4" id="KW-0488">Methylation</keyword>
<evidence type="ECO:0000256" key="1">
    <source>
        <dbReference type="ARBA" id="ARBA00004377"/>
    </source>
</evidence>
<evidence type="ECO:0000256" key="2">
    <source>
        <dbReference type="ARBA" id="ARBA00021549"/>
    </source>
</evidence>
<keyword evidence="8" id="KW-0472">Membrane</keyword>
<evidence type="ECO:0000313" key="12">
    <source>
        <dbReference type="EMBL" id="MBC3476606.1"/>
    </source>
</evidence>
<evidence type="ECO:0000259" key="11">
    <source>
        <dbReference type="Pfam" id="PF12019"/>
    </source>
</evidence>
<evidence type="ECO:0000256" key="3">
    <source>
        <dbReference type="ARBA" id="ARBA00022475"/>
    </source>
</evidence>
<keyword evidence="7" id="KW-1133">Transmembrane helix</keyword>
<organism evidence="12 13">
    <name type="scientific">Pseudomonas taiwanensis</name>
    <dbReference type="NCBI Taxonomy" id="470150"/>
    <lineage>
        <taxon>Bacteria</taxon>
        <taxon>Pseudomonadati</taxon>
        <taxon>Pseudomonadota</taxon>
        <taxon>Gammaproteobacteria</taxon>
        <taxon>Pseudomonadales</taxon>
        <taxon>Pseudomonadaceae</taxon>
        <taxon>Pseudomonas</taxon>
    </lineage>
</organism>
<dbReference type="Gene3D" id="3.55.40.10">
    <property type="entry name" value="minor pseudopilin epsh domain"/>
    <property type="match status" value="1"/>
</dbReference>
<dbReference type="EMBL" id="JABWRS010000008">
    <property type="protein sequence ID" value="MBC3476606.1"/>
    <property type="molecule type" value="Genomic_DNA"/>
</dbReference>
<dbReference type="RefSeq" id="WP_023382464.1">
    <property type="nucleotide sequence ID" value="NZ_JABWRS010000008.1"/>
</dbReference>
<feature type="domain" description="General secretion pathway GspH" evidence="11">
    <location>
        <begin position="31"/>
        <end position="136"/>
    </location>
</feature>
<dbReference type="InterPro" id="IPR022346">
    <property type="entry name" value="T2SS_GspH"/>
</dbReference>
<evidence type="ECO:0000256" key="4">
    <source>
        <dbReference type="ARBA" id="ARBA00022481"/>
    </source>
</evidence>
<evidence type="ECO:0000256" key="10">
    <source>
        <dbReference type="ARBA" id="ARBA00030775"/>
    </source>
</evidence>
<dbReference type="InterPro" id="IPR045584">
    <property type="entry name" value="Pilin-like"/>
</dbReference>
<gene>
    <name evidence="12" type="ORF">HU747_13480</name>
</gene>
<keyword evidence="5" id="KW-0997">Cell inner membrane</keyword>
<evidence type="ECO:0000256" key="7">
    <source>
        <dbReference type="ARBA" id="ARBA00022989"/>
    </source>
</evidence>
<accession>A0ABR6V7X4</accession>
<comment type="caution">
    <text evidence="12">The sequence shown here is derived from an EMBL/GenBank/DDBJ whole genome shotgun (WGS) entry which is preliminary data.</text>
</comment>
<name>A0ABR6V7X4_9PSED</name>
<dbReference type="SUPFAM" id="SSF54523">
    <property type="entry name" value="Pili subunits"/>
    <property type="match status" value="1"/>
</dbReference>
<evidence type="ECO:0000256" key="6">
    <source>
        <dbReference type="ARBA" id="ARBA00022692"/>
    </source>
</evidence>
<protein>
    <recommendedName>
        <fullName evidence="2">Type II secretion system protein H</fullName>
    </recommendedName>
    <alternativeName>
        <fullName evidence="10">General secretion pathway protein H</fullName>
    </alternativeName>
</protein>
<keyword evidence="13" id="KW-1185">Reference proteome</keyword>
<keyword evidence="6" id="KW-0812">Transmembrane</keyword>
<dbReference type="Pfam" id="PF12019">
    <property type="entry name" value="GspH"/>
    <property type="match status" value="1"/>
</dbReference>
<reference evidence="12 13" key="1">
    <citation type="journal article" date="2020" name="Microorganisms">
        <title>Reliable Identification of Environmental Pseudomonas Isolates Using the rpoD Gene.</title>
        <authorList>
            <consortium name="The Broad Institute Genome Sequencing Platform"/>
            <person name="Girard L."/>
            <person name="Lood C."/>
            <person name="Rokni-Zadeh H."/>
            <person name="van Noort V."/>
            <person name="Lavigne R."/>
            <person name="De Mot R."/>
        </authorList>
    </citation>
    <scope>NUCLEOTIDE SEQUENCE [LARGE SCALE GENOMIC DNA]</scope>
    <source>
        <strain evidence="12 13">RW7P2</strain>
    </source>
</reference>
<evidence type="ECO:0000256" key="9">
    <source>
        <dbReference type="ARBA" id="ARBA00025772"/>
    </source>
</evidence>
<dbReference type="Proteomes" id="UP000628086">
    <property type="component" value="Unassembled WGS sequence"/>
</dbReference>
<proteinExistence type="inferred from homology"/>
<keyword evidence="3" id="KW-1003">Cell membrane</keyword>
<evidence type="ECO:0000256" key="5">
    <source>
        <dbReference type="ARBA" id="ARBA00022519"/>
    </source>
</evidence>
<evidence type="ECO:0000256" key="8">
    <source>
        <dbReference type="ARBA" id="ARBA00023136"/>
    </source>
</evidence>
<comment type="similarity">
    <text evidence="9">Belongs to the GSP H family.</text>
</comment>
<comment type="subcellular location">
    <subcellularLocation>
        <location evidence="1">Cell inner membrane</location>
        <topology evidence="1">Single-pass membrane protein</topology>
    </subcellularLocation>
</comment>
<sequence>MMFALALAAVLTQLGMPAYINMTDDLHRSAAARDLLQGLRSARSHALLQSRAVAIQPLDSDWGTGWRIVLADNEQVLREHRLARPLRVVASTSREVVFSEIGIAQGRNASLQGITLEVCRRVAESTPYRVIVAPSGRVRLTTDEPDRPACQAS</sequence>